<evidence type="ECO:0000256" key="5">
    <source>
        <dbReference type="ARBA" id="ARBA00023242"/>
    </source>
</evidence>
<dbReference type="InterPro" id="IPR001510">
    <property type="entry name" value="Znf_PARP"/>
</dbReference>
<evidence type="ECO:0000256" key="6">
    <source>
        <dbReference type="SAM" id="MobiDB-lite"/>
    </source>
</evidence>
<dbReference type="SMART" id="SM01336">
    <property type="entry name" value="zf-PARP"/>
    <property type="match status" value="1"/>
</dbReference>
<evidence type="ECO:0000259" key="7">
    <source>
        <dbReference type="PROSITE" id="PS50064"/>
    </source>
</evidence>
<evidence type="ECO:0000256" key="1">
    <source>
        <dbReference type="ARBA" id="ARBA00004123"/>
    </source>
</evidence>
<proteinExistence type="predicted"/>
<keyword evidence="10" id="KW-1185">Reference proteome</keyword>
<comment type="subcellular location">
    <subcellularLocation>
        <location evidence="1">Nucleus</location>
    </subcellularLocation>
</comment>
<dbReference type="Pfam" id="PF00645">
    <property type="entry name" value="zf-PARP"/>
    <property type="match status" value="1"/>
</dbReference>
<evidence type="ECO:0000313" key="10">
    <source>
        <dbReference type="Proteomes" id="UP001224775"/>
    </source>
</evidence>
<dbReference type="Pfam" id="PF07496">
    <property type="entry name" value="zf-CW"/>
    <property type="match status" value="1"/>
</dbReference>
<accession>A0AAD8Y5G6</accession>
<dbReference type="PROSITE" id="PS51050">
    <property type="entry name" value="ZF_CW"/>
    <property type="match status" value="1"/>
</dbReference>
<gene>
    <name evidence="9" type="ORF">QTG54_010008</name>
</gene>
<dbReference type="PANTHER" id="PTHR46524">
    <property type="entry name" value="CW-TYPE ZINC FINGER"/>
    <property type="match status" value="1"/>
</dbReference>
<sequence>MPPSTHKIENAKSGRSKCKRCKEIIAKGELRIVTEAYSETRDMDFVSNYHTQCFKVPPRAMAGVSPEEFVDEHLEDCSNDDVLSDPETLAEIIADITLATNATKKKATKKKSKAETNEEEEDCRPAKKAKKAKKKAPVKSEEVTEDDDDTSDDSEKGDSSSASSASEQQWVGCDSCGKWRKLPASMSPDTLPDEWYCNMNTWDTCFATCEAAEEEGGEGRSLLEEKVE</sequence>
<dbReference type="PROSITE" id="PS50064">
    <property type="entry name" value="ZF_PARP_2"/>
    <property type="match status" value="1"/>
</dbReference>
<evidence type="ECO:0000256" key="3">
    <source>
        <dbReference type="ARBA" id="ARBA00022771"/>
    </source>
</evidence>
<feature type="domain" description="PARP-type" evidence="7">
    <location>
        <begin position="6"/>
        <end position="75"/>
    </location>
</feature>
<dbReference type="AlphaFoldDB" id="A0AAD8Y5G6"/>
<dbReference type="SUPFAM" id="SSF57716">
    <property type="entry name" value="Glucocorticoid receptor-like (DNA-binding domain)"/>
    <property type="match status" value="1"/>
</dbReference>
<dbReference type="InterPro" id="IPR036957">
    <property type="entry name" value="Znf_PARP_sf"/>
</dbReference>
<dbReference type="GO" id="GO:0003677">
    <property type="term" value="F:DNA binding"/>
    <property type="evidence" value="ECO:0007669"/>
    <property type="project" value="InterPro"/>
</dbReference>
<name>A0AAD8Y5G6_9STRA</name>
<evidence type="ECO:0000313" key="9">
    <source>
        <dbReference type="EMBL" id="KAK1739465.1"/>
    </source>
</evidence>
<dbReference type="InterPro" id="IPR011124">
    <property type="entry name" value="Znf_CW"/>
</dbReference>
<evidence type="ECO:0000256" key="4">
    <source>
        <dbReference type="ARBA" id="ARBA00022833"/>
    </source>
</evidence>
<dbReference type="PANTHER" id="PTHR46524:SF7">
    <property type="entry name" value="CW-TYPE ZINC FINGER"/>
    <property type="match status" value="1"/>
</dbReference>
<dbReference type="GO" id="GO:0008270">
    <property type="term" value="F:zinc ion binding"/>
    <property type="evidence" value="ECO:0007669"/>
    <property type="project" value="UniProtKB-KW"/>
</dbReference>
<organism evidence="9 10">
    <name type="scientific">Skeletonema marinoi</name>
    <dbReference type="NCBI Taxonomy" id="267567"/>
    <lineage>
        <taxon>Eukaryota</taxon>
        <taxon>Sar</taxon>
        <taxon>Stramenopiles</taxon>
        <taxon>Ochrophyta</taxon>
        <taxon>Bacillariophyta</taxon>
        <taxon>Coscinodiscophyceae</taxon>
        <taxon>Thalassiosirophycidae</taxon>
        <taxon>Thalassiosirales</taxon>
        <taxon>Skeletonemataceae</taxon>
        <taxon>Skeletonema</taxon>
        <taxon>Skeletonema marinoi-dohrnii complex</taxon>
    </lineage>
</organism>
<protein>
    <recommendedName>
        <fullName evidence="11">CW-type domain-containing protein</fullName>
    </recommendedName>
</protein>
<keyword evidence="3" id="KW-0863">Zinc-finger</keyword>
<keyword evidence="2" id="KW-0479">Metal-binding</keyword>
<keyword evidence="4" id="KW-0862">Zinc</keyword>
<feature type="compositionally biased region" description="Basic residues" evidence="6">
    <location>
        <begin position="126"/>
        <end position="137"/>
    </location>
</feature>
<dbReference type="InterPro" id="IPR055300">
    <property type="entry name" value="CWZF3/5/7"/>
</dbReference>
<feature type="region of interest" description="Disordered" evidence="6">
    <location>
        <begin position="104"/>
        <end position="171"/>
    </location>
</feature>
<dbReference type="GO" id="GO:0005634">
    <property type="term" value="C:nucleus"/>
    <property type="evidence" value="ECO:0007669"/>
    <property type="project" value="UniProtKB-SubCell"/>
</dbReference>
<dbReference type="Gene3D" id="3.30.40.100">
    <property type="match status" value="1"/>
</dbReference>
<comment type="caution">
    <text evidence="9">The sequence shown here is derived from an EMBL/GenBank/DDBJ whole genome shotgun (WGS) entry which is preliminary data.</text>
</comment>
<keyword evidence="5" id="KW-0539">Nucleus</keyword>
<evidence type="ECO:0008006" key="11">
    <source>
        <dbReference type="Google" id="ProtNLM"/>
    </source>
</evidence>
<dbReference type="Proteomes" id="UP001224775">
    <property type="component" value="Unassembled WGS sequence"/>
</dbReference>
<evidence type="ECO:0000259" key="8">
    <source>
        <dbReference type="PROSITE" id="PS51050"/>
    </source>
</evidence>
<dbReference type="EMBL" id="JATAAI010000018">
    <property type="protein sequence ID" value="KAK1739465.1"/>
    <property type="molecule type" value="Genomic_DNA"/>
</dbReference>
<dbReference type="Gene3D" id="3.30.1740.10">
    <property type="entry name" value="Zinc finger, PARP-type"/>
    <property type="match status" value="1"/>
</dbReference>
<reference evidence="9" key="1">
    <citation type="submission" date="2023-06" db="EMBL/GenBank/DDBJ databases">
        <title>Survivors Of The Sea: Transcriptome response of Skeletonema marinoi to long-term dormancy.</title>
        <authorList>
            <person name="Pinder M.I.M."/>
            <person name="Kourtchenko O."/>
            <person name="Robertson E.K."/>
            <person name="Larsson T."/>
            <person name="Maumus F."/>
            <person name="Osuna-Cruz C.M."/>
            <person name="Vancaester E."/>
            <person name="Stenow R."/>
            <person name="Vandepoele K."/>
            <person name="Ploug H."/>
            <person name="Bruchert V."/>
            <person name="Godhe A."/>
            <person name="Topel M."/>
        </authorList>
    </citation>
    <scope>NUCLEOTIDE SEQUENCE</scope>
    <source>
        <strain evidence="9">R05AC</strain>
    </source>
</reference>
<feature type="domain" description="CW-type" evidence="8">
    <location>
        <begin position="164"/>
        <end position="217"/>
    </location>
</feature>
<feature type="compositionally biased region" description="Acidic residues" evidence="6">
    <location>
        <begin position="143"/>
        <end position="152"/>
    </location>
</feature>
<evidence type="ECO:0000256" key="2">
    <source>
        <dbReference type="ARBA" id="ARBA00022723"/>
    </source>
</evidence>